<keyword evidence="8" id="KW-0902">Two-component regulatory system</keyword>
<feature type="domain" description="PAS" evidence="10">
    <location>
        <begin position="30"/>
        <end position="70"/>
    </location>
</feature>
<dbReference type="Proteomes" id="UP000651977">
    <property type="component" value="Unassembled WGS sequence"/>
</dbReference>
<evidence type="ECO:0000259" key="11">
    <source>
        <dbReference type="PROSITE" id="PS50113"/>
    </source>
</evidence>
<dbReference type="PANTHER" id="PTHR43065">
    <property type="entry name" value="SENSOR HISTIDINE KINASE"/>
    <property type="match status" value="1"/>
</dbReference>
<proteinExistence type="predicted"/>
<dbReference type="EC" id="2.7.13.3" evidence="2"/>
<dbReference type="NCBIfam" id="TIGR00229">
    <property type="entry name" value="sensory_box"/>
    <property type="match status" value="1"/>
</dbReference>
<keyword evidence="4" id="KW-0808">Transferase</keyword>
<keyword evidence="6" id="KW-0418">Kinase</keyword>
<dbReference type="InterPro" id="IPR000700">
    <property type="entry name" value="PAS-assoc_C"/>
</dbReference>
<dbReference type="SMART" id="SM00086">
    <property type="entry name" value="PAC"/>
    <property type="match status" value="1"/>
</dbReference>
<evidence type="ECO:0000256" key="5">
    <source>
        <dbReference type="ARBA" id="ARBA00022741"/>
    </source>
</evidence>
<organism evidence="12 13">
    <name type="scientific">Agarivorans gilvus</name>
    <dbReference type="NCBI Taxonomy" id="680279"/>
    <lineage>
        <taxon>Bacteria</taxon>
        <taxon>Pseudomonadati</taxon>
        <taxon>Pseudomonadota</taxon>
        <taxon>Gammaproteobacteria</taxon>
        <taxon>Alteromonadales</taxon>
        <taxon>Alteromonadaceae</taxon>
        <taxon>Agarivorans</taxon>
    </lineage>
</organism>
<comment type="caution">
    <text evidence="12">The sequence shown here is derived from an EMBL/GenBank/DDBJ whole genome shotgun (WGS) entry which is preliminary data.</text>
</comment>
<evidence type="ECO:0000259" key="9">
    <source>
        <dbReference type="PROSITE" id="PS50109"/>
    </source>
</evidence>
<dbReference type="PROSITE" id="PS50109">
    <property type="entry name" value="HIS_KIN"/>
    <property type="match status" value="1"/>
</dbReference>
<dbReference type="PANTHER" id="PTHR43065:SF10">
    <property type="entry name" value="PEROXIDE STRESS-ACTIVATED HISTIDINE KINASE MAK3"/>
    <property type="match status" value="1"/>
</dbReference>
<dbReference type="InterPro" id="IPR000014">
    <property type="entry name" value="PAS"/>
</dbReference>
<dbReference type="CDD" id="cd00130">
    <property type="entry name" value="PAS"/>
    <property type="match status" value="1"/>
</dbReference>
<keyword evidence="13" id="KW-1185">Reference proteome</keyword>
<feature type="domain" description="Histidine kinase" evidence="9">
    <location>
        <begin position="301"/>
        <end position="513"/>
    </location>
</feature>
<dbReference type="EMBL" id="BMDY01000026">
    <property type="protein sequence ID" value="GGB18111.1"/>
    <property type="molecule type" value="Genomic_DNA"/>
</dbReference>
<dbReference type="InterPro" id="IPR013767">
    <property type="entry name" value="PAS_fold"/>
</dbReference>
<evidence type="ECO:0000259" key="10">
    <source>
        <dbReference type="PROSITE" id="PS50112"/>
    </source>
</evidence>
<evidence type="ECO:0000256" key="3">
    <source>
        <dbReference type="ARBA" id="ARBA00022553"/>
    </source>
</evidence>
<dbReference type="InterPro" id="IPR001610">
    <property type="entry name" value="PAC"/>
</dbReference>
<dbReference type="PRINTS" id="PR00344">
    <property type="entry name" value="BCTRLSENSOR"/>
</dbReference>
<dbReference type="CDD" id="cd00075">
    <property type="entry name" value="HATPase"/>
    <property type="match status" value="1"/>
</dbReference>
<gene>
    <name evidence="12" type="ORF">GCM10007414_34400</name>
</gene>
<accession>A0ABQ1I7A5</accession>
<evidence type="ECO:0000256" key="7">
    <source>
        <dbReference type="ARBA" id="ARBA00022840"/>
    </source>
</evidence>
<dbReference type="SMART" id="SM00091">
    <property type="entry name" value="PAS"/>
    <property type="match status" value="1"/>
</dbReference>
<comment type="catalytic activity">
    <reaction evidence="1">
        <text>ATP + protein L-histidine = ADP + protein N-phospho-L-histidine.</text>
        <dbReference type="EC" id="2.7.13.3"/>
    </reaction>
</comment>
<evidence type="ECO:0000256" key="2">
    <source>
        <dbReference type="ARBA" id="ARBA00012438"/>
    </source>
</evidence>
<dbReference type="SMART" id="SM00387">
    <property type="entry name" value="HATPase_c"/>
    <property type="match status" value="1"/>
</dbReference>
<dbReference type="NCBIfam" id="TIGR02938">
    <property type="entry name" value="nifL_nitrog"/>
    <property type="match status" value="1"/>
</dbReference>
<keyword evidence="3" id="KW-0597">Phosphoprotein</keyword>
<dbReference type="InterPro" id="IPR003594">
    <property type="entry name" value="HATPase_dom"/>
</dbReference>
<evidence type="ECO:0000313" key="13">
    <source>
        <dbReference type="Proteomes" id="UP000651977"/>
    </source>
</evidence>
<dbReference type="Gene3D" id="3.30.565.10">
    <property type="entry name" value="Histidine kinase-like ATPase, C-terminal domain"/>
    <property type="match status" value="1"/>
</dbReference>
<evidence type="ECO:0000256" key="4">
    <source>
        <dbReference type="ARBA" id="ARBA00022679"/>
    </source>
</evidence>
<keyword evidence="7" id="KW-0067">ATP-binding</keyword>
<dbReference type="RefSeq" id="WP_055731618.1">
    <property type="nucleotide sequence ID" value="NZ_BMDY01000026.1"/>
</dbReference>
<dbReference type="InterPro" id="IPR035965">
    <property type="entry name" value="PAS-like_dom_sf"/>
</dbReference>
<dbReference type="Pfam" id="PF02518">
    <property type="entry name" value="HATPase_c"/>
    <property type="match status" value="1"/>
</dbReference>
<dbReference type="Pfam" id="PF00989">
    <property type="entry name" value="PAS"/>
    <property type="match status" value="1"/>
</dbReference>
<dbReference type="InterPro" id="IPR036890">
    <property type="entry name" value="HATPase_C_sf"/>
</dbReference>
<dbReference type="InterPro" id="IPR004358">
    <property type="entry name" value="Sig_transdc_His_kin-like_C"/>
</dbReference>
<keyword evidence="5" id="KW-0547">Nucleotide-binding</keyword>
<evidence type="ECO:0000256" key="1">
    <source>
        <dbReference type="ARBA" id="ARBA00000085"/>
    </source>
</evidence>
<name>A0ABQ1I7A5_9ALTE</name>
<dbReference type="InterPro" id="IPR005467">
    <property type="entry name" value="His_kinase_dom"/>
</dbReference>
<evidence type="ECO:0000256" key="6">
    <source>
        <dbReference type="ARBA" id="ARBA00022777"/>
    </source>
</evidence>
<dbReference type="SUPFAM" id="SSF55874">
    <property type="entry name" value="ATPase domain of HSP90 chaperone/DNA topoisomerase II/histidine kinase"/>
    <property type="match status" value="1"/>
</dbReference>
<dbReference type="PROSITE" id="PS50112">
    <property type="entry name" value="PAS"/>
    <property type="match status" value="1"/>
</dbReference>
<dbReference type="InterPro" id="IPR014285">
    <property type="entry name" value="N_fixation_neg-reg_NifL"/>
</dbReference>
<evidence type="ECO:0000313" key="12">
    <source>
        <dbReference type="EMBL" id="GGB18111.1"/>
    </source>
</evidence>
<reference evidence="13" key="1">
    <citation type="journal article" date="2019" name="Int. J. Syst. Evol. Microbiol.">
        <title>The Global Catalogue of Microorganisms (GCM) 10K type strain sequencing project: providing services to taxonomists for standard genome sequencing and annotation.</title>
        <authorList>
            <consortium name="The Broad Institute Genomics Platform"/>
            <consortium name="The Broad Institute Genome Sequencing Center for Infectious Disease"/>
            <person name="Wu L."/>
            <person name="Ma J."/>
        </authorList>
    </citation>
    <scope>NUCLEOTIDE SEQUENCE [LARGE SCALE GENOMIC DNA]</scope>
    <source>
        <strain evidence="13">CGMCC 1.10131</strain>
    </source>
</reference>
<feature type="domain" description="PAC" evidence="11">
    <location>
        <begin position="95"/>
        <end position="149"/>
    </location>
</feature>
<sequence>MMNQIKSTLEEALNQPTPISKQQILEQCFQILEQMPMAMSIGDLNANFVFVNQRFSQVTGYQKEELLGKNHSLLSYKTTPLAVYQELWECIGNGGNWQGRLINRKKNGQRYLAQLSITGLQDQSGQITHYMSVHEDISQRHQSQTKAANQKAMVEAVLNTAPVAIALVNDKQQIILDNLAYKTLRSDFGSEPVSLAMGQLGNRLQKSAGQAYEDFPEGHNFNIEIGRGESKRWFSCCLSSVELTGSEVDDYFVPKIARYWVITLSEVTRERRRQEQQRLAELRRSTAETEAFHSMQEALHAAIHQIQGPINVIDAALQMFCGVSNKCARIDAMQAGLEAGHAAIAQLQSALPQQAQEPMQSVNVNQLVHEVTEMSSERLLKRSITLQLSLNGTLPTFTGQPSRLRVALKQLIDNAIEAIDYGKKSRRDIVCSTQLIDEDIEITVEDSGPGIKKELQLKVFEPFYSTKPLNNNGCRGVGLSIVQQVVSEHNGTVQYQSTSLGGCKARIVLPLGRNKRGE</sequence>
<protein>
    <recommendedName>
        <fullName evidence="2">histidine kinase</fullName>
        <ecNumber evidence="2">2.7.13.3</ecNumber>
    </recommendedName>
</protein>
<dbReference type="PROSITE" id="PS50113">
    <property type="entry name" value="PAC"/>
    <property type="match status" value="1"/>
</dbReference>
<dbReference type="SUPFAM" id="SSF55785">
    <property type="entry name" value="PYP-like sensor domain (PAS domain)"/>
    <property type="match status" value="1"/>
</dbReference>
<evidence type="ECO:0000256" key="8">
    <source>
        <dbReference type="ARBA" id="ARBA00023012"/>
    </source>
</evidence>
<dbReference type="Gene3D" id="3.30.450.20">
    <property type="entry name" value="PAS domain"/>
    <property type="match status" value="1"/>
</dbReference>